<dbReference type="Proteomes" id="UP000304148">
    <property type="component" value="Chromosome"/>
</dbReference>
<keyword evidence="1" id="KW-1133">Transmembrane helix</keyword>
<dbReference type="RefSeq" id="WP_232055501.1">
    <property type="nucleotide sequence ID" value="NZ_LS992241.1"/>
</dbReference>
<keyword evidence="1" id="KW-0472">Membrane</keyword>
<dbReference type="GO" id="GO:0016020">
    <property type="term" value="C:membrane"/>
    <property type="evidence" value="ECO:0007669"/>
    <property type="project" value="TreeGrafter"/>
</dbReference>
<evidence type="ECO:0000313" key="4">
    <source>
        <dbReference type="Proteomes" id="UP000304148"/>
    </source>
</evidence>
<reference evidence="4" key="1">
    <citation type="submission" date="2018-08" db="EMBL/GenBank/DDBJ databases">
        <authorList>
            <person name="Chevrot R."/>
        </authorList>
    </citation>
    <scope>NUCLEOTIDE SEQUENCE [LARGE SCALE GENOMIC DNA]</scope>
</reference>
<dbReference type="Gene3D" id="3.40.50.1820">
    <property type="entry name" value="alpha/beta hydrolase"/>
    <property type="match status" value="1"/>
</dbReference>
<dbReference type="PANTHER" id="PTHR43798:SF33">
    <property type="entry name" value="HYDROLASE, PUTATIVE (AFU_ORTHOLOGUE AFUA_2G14860)-RELATED"/>
    <property type="match status" value="1"/>
</dbReference>
<protein>
    <submittedName>
        <fullName evidence="3">Alpha/beta hydrolase</fullName>
    </submittedName>
</protein>
<keyword evidence="1" id="KW-0812">Transmembrane</keyword>
<dbReference type="PRINTS" id="PR00412">
    <property type="entry name" value="EPOXHYDRLASE"/>
</dbReference>
<dbReference type="AlphaFoldDB" id="A0A383R6Q7"/>
<evidence type="ECO:0000259" key="2">
    <source>
        <dbReference type="Pfam" id="PF00561"/>
    </source>
</evidence>
<dbReference type="SUPFAM" id="SSF53474">
    <property type="entry name" value="alpha/beta-Hydrolases"/>
    <property type="match status" value="1"/>
</dbReference>
<feature type="transmembrane region" description="Helical" evidence="1">
    <location>
        <begin position="20"/>
        <end position="40"/>
    </location>
</feature>
<dbReference type="InterPro" id="IPR000073">
    <property type="entry name" value="AB_hydrolase_1"/>
</dbReference>
<feature type="domain" description="AB hydrolase-1" evidence="2">
    <location>
        <begin position="91"/>
        <end position="316"/>
    </location>
</feature>
<evidence type="ECO:0000256" key="1">
    <source>
        <dbReference type="SAM" id="Phobius"/>
    </source>
</evidence>
<sequence>MNKAKQLRETGVNMIKKKKIILLICAFILIALLGVSYQQYGLYQQRSLYPPVGKMMSVNGHAMHIIANGSASSTGTLVMTAGSGTTTPYADFYPIMPGLQQHGRVVLYERPGYGWSEAADTPRDVDTITEELHHLLAASGELPPYILLGHSMGALEIIRFAQLYPEEVAGLIFLDGISPQYARDFSTNWVADIGWNAIATAKHIGLLRALSDMNLINGMFVDIDDLPEELKKLKIIMALRNANNPDMKEERQRLNENGLAVLRGGSLGDLAILVLSAPNNGYPNWANTQNELIQLSNNSQQIKFEQAGHYIHHDAPDKVISSIASFITSLQ</sequence>
<dbReference type="InterPro" id="IPR029058">
    <property type="entry name" value="AB_hydrolase_fold"/>
</dbReference>
<organism evidence="3 4">
    <name type="scientific">Paenibacillus alvei</name>
    <name type="common">Bacillus alvei</name>
    <dbReference type="NCBI Taxonomy" id="44250"/>
    <lineage>
        <taxon>Bacteria</taxon>
        <taxon>Bacillati</taxon>
        <taxon>Bacillota</taxon>
        <taxon>Bacilli</taxon>
        <taxon>Bacillales</taxon>
        <taxon>Paenibacillaceae</taxon>
        <taxon>Paenibacillus</taxon>
    </lineage>
</organism>
<name>A0A383R6Q7_PAEAL</name>
<dbReference type="InterPro" id="IPR000639">
    <property type="entry name" value="Epox_hydrolase-like"/>
</dbReference>
<dbReference type="InterPro" id="IPR050266">
    <property type="entry name" value="AB_hydrolase_sf"/>
</dbReference>
<dbReference type="GO" id="GO:0016787">
    <property type="term" value="F:hydrolase activity"/>
    <property type="evidence" value="ECO:0007669"/>
    <property type="project" value="UniProtKB-KW"/>
</dbReference>
<gene>
    <name evidence="3" type="ORF">PBLR_11197</name>
</gene>
<proteinExistence type="predicted"/>
<keyword evidence="3" id="KW-0378">Hydrolase</keyword>
<evidence type="ECO:0000313" key="3">
    <source>
        <dbReference type="EMBL" id="SYX82775.1"/>
    </source>
</evidence>
<accession>A0A383R6Q7</accession>
<dbReference type="EMBL" id="LS992241">
    <property type="protein sequence ID" value="SYX82775.1"/>
    <property type="molecule type" value="Genomic_DNA"/>
</dbReference>
<dbReference type="Pfam" id="PF00561">
    <property type="entry name" value="Abhydrolase_1"/>
    <property type="match status" value="1"/>
</dbReference>
<dbReference type="PANTHER" id="PTHR43798">
    <property type="entry name" value="MONOACYLGLYCEROL LIPASE"/>
    <property type="match status" value="1"/>
</dbReference>